<sequence>MDDKTSTLGFKPQKDVVYNKLLPYHQQLDKEILEQICDIKENLAKAVILRDIRPGCIHWVSKLSRFVRLYGLCFSKEDHVLFVKLMYELAVTLEQEFWVMAKFAQMLTILLKKKELLSPDDLVLEWRPLFELYNSLFYNSHNSIGMLMLPSRTRRAASRFFSRRKGEASNAEGVVENMIRVCRMYFPLGATKEILQEVEPLLCPFDMTMQRAMVYLELFLPTTLTPDQDKHGWKLWHQQFLGIWNSCHNSNMWFWENSLLWLFSRLAWNNIGYVDWEEHLPLIFTKVLRSFRLPVTYKKTQVGKTDTLSQFATAMFIVSNLGGGSKAQEHLERLFKSLESYYHPSNSGIWSRPLHEFLNKLTLLFIRRLHRERYKKPSWEVEVPSHKKLTEEEITAFVRCVQTPALLTMFSHTGTHDAGIVFHRLSLLRPEIIVPPLLEQLYSSLETTTEPHRLTASLECVVCVARALVKGGHYYPEGQSHVIPLLLQTLPGIDPNDIKKCMVTFQFIYTLVTLVPFVDCSAAVEESTDLTEIEQEVCLQTAGFEDFVLQFMDRCFALIENSTLEQITQLDRETEKMNREENMLEMGLSSTFSAILTQAHPKIYQVALQRLQTFIKGKMIEIHVAGKFAANLCRSAVKVNPPEALKVFVPGVCRLLIALTDNEEIQNEEHLDDELLFNLLLLSELVRCSGCYLVQYVPQISQVLQRTLHLKSREGYHLAGSVVRYLLKYLGVTMPSEYRSLPHSWDLPLADSLPIRHWGEAGDVHNLGLQWIEPGKAEEAAITSIVRSFLTPELKLLRQVARGEKDVELLQQSLSITLDILLGAGSALPHWDEEPVPLADMMVKKDTYKFLVRQLEIHVMLDSEHFPSNVRKAAADVILELVDKLLSEGSDDTKSLCRAVNIYHGLAFFHGVSKDDFDARWKSFQFIKDALANKLASNKQHIRSLLVERAVLQQESRVLENSVINFTQTHANIMTSLLRLSTSQYSEVRSKSQNTLNQVFQCFPYSYKLILPDLTSFLKVDPTENHEQFKGSLHVLLGRQGKSLMVRRDWESLYMVWPALLVAKHSEKPSIIRLMNALSDAVYYHMELFAVYHKFSEKAENAGKAMLQSTGEPRVKNSSVCDASIAAAAQRLSDIGTSNHQFYKRLVSRIAEVLDSSTLHWRAHNIALNLLGCLVRPDVTFPAVGVRVFTNNLIHDNIRIRETSLFYMSWILKNQKRKHKKVHIDPYSINGKSCSVPDSPKPGDSRPDNLWLQYDSKKKITTEAEWEETRYVEKTYYGWYSWPKCMVVYAPPSQQPQLDRPLEGLGDEEQEIYKFFISQENVDKLVSFLSLEENKERDGFNTRKFWMFKGLFRNFGDTFLSLFLPHLETLVNDTKKSSQRCATEIIAGVLRGSKHWTYSKHVSLWERLRPILETGMARVTVETVEDWGTCMATASADRDPNRLAPLMEILMDDPLRPGEGAFNSSSRMYMLMGGLWQQEWRVSELSHRLLEYLQPSLSHPYKSIRDRIGSVLSGIFMYDLVLPGGVPSSYPNCTEFIDFILPQLSTLVQDSESNTVQDGENDSTKYGGSASASHHEASSPLQSNNNNNSSSSTLFGAQVLSPVRDLPGSPFSDSDRLSSVLSAVHNNNNGGSQPPMVSPLVKYMSGLEGPSPMVGRETKEALRLSAKIKLKDNCDISSDICEPMDMLPLDSIHFEKNNEYENSAKSPVNGYFKGYEEKKGTVRLMNTMCRWLVGQMGRCYNGVTPEMYRFLPHLCQMESVDNDPELRSNCVATLAIISQALVLPSRIPALIDAITQVAQSSWWRARGAVLSMLQVAVFTNMFTILSSDTAPQRVQDLVVGLLHDTRLEVQQMASTVLSGLIHCKFIQAEDKLLGEFTAKLETSRESKRRRRGKVVPPAEVSERHAAVLGLCAYVSAFPYDVPDMLPQVLVTLSEHLNDPHPIPATIKKTLSNFRRTHHDNWRDHKQKFTEDQLVVLTDLLLSPSYYA</sequence>
<organism evidence="14 15">
    <name type="scientific">Petrolisthes cinctipes</name>
    <name type="common">Flat porcelain crab</name>
    <dbReference type="NCBI Taxonomy" id="88211"/>
    <lineage>
        <taxon>Eukaryota</taxon>
        <taxon>Metazoa</taxon>
        <taxon>Ecdysozoa</taxon>
        <taxon>Arthropoda</taxon>
        <taxon>Crustacea</taxon>
        <taxon>Multicrustacea</taxon>
        <taxon>Malacostraca</taxon>
        <taxon>Eumalacostraca</taxon>
        <taxon>Eucarida</taxon>
        <taxon>Decapoda</taxon>
        <taxon>Pleocyemata</taxon>
        <taxon>Anomura</taxon>
        <taxon>Galatheoidea</taxon>
        <taxon>Porcellanidae</taxon>
        <taxon>Petrolisthes</taxon>
    </lineage>
</organism>
<evidence type="ECO:0000313" key="14">
    <source>
        <dbReference type="EMBL" id="KAK3885340.1"/>
    </source>
</evidence>
<dbReference type="GO" id="GO:0010499">
    <property type="term" value="P:proteasomal ubiquitin-independent protein catabolic process"/>
    <property type="evidence" value="ECO:0007669"/>
    <property type="project" value="TreeGrafter"/>
</dbReference>
<feature type="domain" description="Proteasome activator Blm10 middle HEAT repeats region" evidence="11">
    <location>
        <begin position="331"/>
        <end position="805"/>
    </location>
</feature>
<dbReference type="GO" id="GO:0016607">
    <property type="term" value="C:nuclear speck"/>
    <property type="evidence" value="ECO:0007669"/>
    <property type="project" value="UniProtKB-SubCell"/>
</dbReference>
<dbReference type="InterPro" id="IPR055455">
    <property type="entry name" value="HEAT_PSME4"/>
</dbReference>
<dbReference type="PANTHER" id="PTHR32170">
    <property type="entry name" value="PROTEASOME ACTIVATOR COMPLEX SUBUNIT 4"/>
    <property type="match status" value="1"/>
</dbReference>
<dbReference type="GO" id="GO:0070628">
    <property type="term" value="F:proteasome binding"/>
    <property type="evidence" value="ECO:0007669"/>
    <property type="project" value="InterPro"/>
</dbReference>
<evidence type="ECO:0000259" key="10">
    <source>
        <dbReference type="Pfam" id="PF11919"/>
    </source>
</evidence>
<dbReference type="InterPro" id="IPR021843">
    <property type="entry name" value="PSME4_C"/>
</dbReference>
<keyword evidence="5" id="KW-0677">Repeat</keyword>
<keyword evidence="6" id="KW-0227">DNA damage</keyword>
<evidence type="ECO:0000256" key="9">
    <source>
        <dbReference type="SAM" id="MobiDB-lite"/>
    </source>
</evidence>
<keyword evidence="7" id="KW-0234">DNA repair</keyword>
<proteinExistence type="inferred from homology"/>
<dbReference type="SUPFAM" id="SSF48371">
    <property type="entry name" value="ARM repeat"/>
    <property type="match status" value="2"/>
</dbReference>
<reference evidence="14" key="1">
    <citation type="submission" date="2023-10" db="EMBL/GenBank/DDBJ databases">
        <title>Genome assemblies of two species of porcelain crab, Petrolisthes cinctipes and Petrolisthes manimaculis (Anomura: Porcellanidae).</title>
        <authorList>
            <person name="Angst P."/>
        </authorList>
    </citation>
    <scope>NUCLEOTIDE SEQUENCE</scope>
    <source>
        <strain evidence="14">PB745_01</strain>
        <tissue evidence="14">Gill</tissue>
    </source>
</reference>
<evidence type="ECO:0000256" key="6">
    <source>
        <dbReference type="ARBA" id="ARBA00022763"/>
    </source>
</evidence>
<dbReference type="Pfam" id="PF23096">
    <property type="entry name" value="HEAT_PSME4"/>
    <property type="match status" value="1"/>
</dbReference>
<protein>
    <recommendedName>
        <fullName evidence="16">Proteasome activator subunit 4</fullName>
    </recommendedName>
</protein>
<feature type="region of interest" description="Disordered" evidence="9">
    <location>
        <begin position="1551"/>
        <end position="1593"/>
    </location>
</feature>
<dbReference type="InterPro" id="IPR016024">
    <property type="entry name" value="ARM-type_fold"/>
</dbReference>
<dbReference type="GO" id="GO:0005829">
    <property type="term" value="C:cytosol"/>
    <property type="evidence" value="ECO:0007669"/>
    <property type="project" value="TreeGrafter"/>
</dbReference>
<dbReference type="GO" id="GO:0016504">
    <property type="term" value="F:peptidase activator activity"/>
    <property type="evidence" value="ECO:0007669"/>
    <property type="project" value="InterPro"/>
</dbReference>
<keyword evidence="15" id="KW-1185">Reference proteome</keyword>
<dbReference type="EMBL" id="JAWQEG010000809">
    <property type="protein sequence ID" value="KAK3885340.1"/>
    <property type="molecule type" value="Genomic_DNA"/>
</dbReference>
<keyword evidence="8" id="KW-0539">Nucleus</keyword>
<feature type="domain" description="Proteasome activator complex subunit 4-like HEAT repeat-like" evidence="12">
    <location>
        <begin position="1186"/>
        <end position="1472"/>
    </location>
</feature>
<dbReference type="EMBL" id="JAWQEG010002655">
    <property type="protein sequence ID" value="KAK3870523.1"/>
    <property type="molecule type" value="Genomic_DNA"/>
</dbReference>
<dbReference type="GO" id="GO:0006281">
    <property type="term" value="P:DNA repair"/>
    <property type="evidence" value="ECO:0007669"/>
    <property type="project" value="UniProtKB-KW"/>
</dbReference>
<name>A0AAE1KXE3_PETCI</name>
<dbReference type="InterPro" id="IPR011989">
    <property type="entry name" value="ARM-like"/>
</dbReference>
<evidence type="ECO:0000256" key="7">
    <source>
        <dbReference type="ARBA" id="ARBA00023204"/>
    </source>
</evidence>
<evidence type="ECO:0000256" key="4">
    <source>
        <dbReference type="ARBA" id="ARBA00022490"/>
    </source>
</evidence>
<comment type="similarity">
    <text evidence="3">Belongs to the BLM10 family.</text>
</comment>
<evidence type="ECO:0000313" key="13">
    <source>
        <dbReference type="EMBL" id="KAK3870523.1"/>
    </source>
</evidence>
<evidence type="ECO:0000256" key="5">
    <source>
        <dbReference type="ARBA" id="ARBA00022737"/>
    </source>
</evidence>
<evidence type="ECO:0008006" key="16">
    <source>
        <dbReference type="Google" id="ProtNLM"/>
    </source>
</evidence>
<gene>
    <name evidence="14" type="ORF">Pcinc_010443</name>
    <name evidence="13" type="ORF">Pcinc_024260</name>
</gene>
<dbReference type="Proteomes" id="UP001286313">
    <property type="component" value="Unassembled WGS sequence"/>
</dbReference>
<feature type="compositionally biased region" description="Low complexity" evidence="9">
    <location>
        <begin position="1583"/>
        <end position="1592"/>
    </location>
</feature>
<comment type="subcellular location">
    <subcellularLocation>
        <location evidence="2">Cytoplasm</location>
    </subcellularLocation>
    <subcellularLocation>
        <location evidence="1">Nucleus speckle</location>
    </subcellularLocation>
</comment>
<evidence type="ECO:0000256" key="2">
    <source>
        <dbReference type="ARBA" id="ARBA00004496"/>
    </source>
</evidence>
<dbReference type="PANTHER" id="PTHR32170:SF3">
    <property type="entry name" value="PROTEASOME ACTIVATOR COMPLEX SUBUNIT 4"/>
    <property type="match status" value="1"/>
</dbReference>
<comment type="caution">
    <text evidence="14">The sequence shown here is derived from an EMBL/GenBank/DDBJ whole genome shotgun (WGS) entry which is preliminary data.</text>
</comment>
<dbReference type="Gene3D" id="1.25.10.10">
    <property type="entry name" value="Leucine-rich Repeat Variant"/>
    <property type="match status" value="1"/>
</dbReference>
<evidence type="ECO:0000256" key="1">
    <source>
        <dbReference type="ARBA" id="ARBA00004324"/>
    </source>
</evidence>
<evidence type="ECO:0000256" key="3">
    <source>
        <dbReference type="ARBA" id="ARBA00005739"/>
    </source>
</evidence>
<accession>A0AAE1KXE3</accession>
<keyword evidence="4" id="KW-0963">Cytoplasm</keyword>
<dbReference type="InterPro" id="IPR035309">
    <property type="entry name" value="PSME4"/>
</dbReference>
<dbReference type="Pfam" id="PF16507">
    <property type="entry name" value="HEAT_PSME4_mid"/>
    <property type="match status" value="1"/>
</dbReference>
<dbReference type="InterPro" id="IPR032430">
    <property type="entry name" value="Blm10_mid"/>
</dbReference>
<evidence type="ECO:0000313" key="15">
    <source>
        <dbReference type="Proteomes" id="UP001286313"/>
    </source>
</evidence>
<evidence type="ECO:0000259" key="11">
    <source>
        <dbReference type="Pfam" id="PF16507"/>
    </source>
</evidence>
<dbReference type="Pfam" id="PF11919">
    <property type="entry name" value="PSME4_C"/>
    <property type="match status" value="1"/>
</dbReference>
<feature type="domain" description="Proteasome activator complex subunit 4 C-terminal" evidence="10">
    <location>
        <begin position="1902"/>
        <end position="1987"/>
    </location>
</feature>
<evidence type="ECO:0000259" key="12">
    <source>
        <dbReference type="Pfam" id="PF23096"/>
    </source>
</evidence>
<evidence type="ECO:0000256" key="8">
    <source>
        <dbReference type="ARBA" id="ARBA00023242"/>
    </source>
</evidence>